<feature type="domain" description="Bud22" evidence="3">
    <location>
        <begin position="280"/>
        <end position="322"/>
    </location>
</feature>
<keyword evidence="5" id="KW-1185">Reference proteome</keyword>
<dbReference type="OrthoDB" id="49659at2759"/>
<feature type="compositionally biased region" description="Polar residues" evidence="2">
    <location>
        <begin position="231"/>
        <end position="248"/>
    </location>
</feature>
<evidence type="ECO:0000313" key="4">
    <source>
        <dbReference type="EMBL" id="GAX13975.1"/>
    </source>
</evidence>
<gene>
    <name evidence="4" type="ORF">FisN_5Lu115</name>
</gene>
<reference evidence="4 5" key="1">
    <citation type="journal article" date="2015" name="Plant Cell">
        <title>Oil accumulation by the oleaginous diatom Fistulifera solaris as revealed by the genome and transcriptome.</title>
        <authorList>
            <person name="Tanaka T."/>
            <person name="Maeda Y."/>
            <person name="Veluchamy A."/>
            <person name="Tanaka M."/>
            <person name="Abida H."/>
            <person name="Marechal E."/>
            <person name="Bowler C."/>
            <person name="Muto M."/>
            <person name="Sunaga Y."/>
            <person name="Tanaka M."/>
            <person name="Yoshino T."/>
            <person name="Taniguchi T."/>
            <person name="Fukuda Y."/>
            <person name="Nemoto M."/>
            <person name="Matsumoto M."/>
            <person name="Wong P.S."/>
            <person name="Aburatani S."/>
            <person name="Fujibuchi W."/>
        </authorList>
    </citation>
    <scope>NUCLEOTIDE SEQUENCE [LARGE SCALE GENOMIC DNA]</scope>
    <source>
        <strain evidence="4 5">JPCC DA0580</strain>
    </source>
</reference>
<keyword evidence="1" id="KW-0175">Coiled coil</keyword>
<feature type="region of interest" description="Disordered" evidence="2">
    <location>
        <begin position="172"/>
        <end position="302"/>
    </location>
</feature>
<dbReference type="PANTHER" id="PTHR23325">
    <property type="entry name" value="SERUM RESPONSE FACTOR-BINDING"/>
    <property type="match status" value="1"/>
</dbReference>
<evidence type="ECO:0000313" key="5">
    <source>
        <dbReference type="Proteomes" id="UP000198406"/>
    </source>
</evidence>
<protein>
    <recommendedName>
        <fullName evidence="3">Bud22 domain-containing protein</fullName>
    </recommendedName>
</protein>
<dbReference type="InterPro" id="IPR015158">
    <property type="entry name" value="Bud22_dom"/>
</dbReference>
<comment type="caution">
    <text evidence="4">The sequence shown here is derived from an EMBL/GenBank/DDBJ whole genome shotgun (WGS) entry which is preliminary data.</text>
</comment>
<dbReference type="AlphaFoldDB" id="A0A1Z5JIZ0"/>
<dbReference type="InterPro" id="IPR037393">
    <property type="entry name" value="Bud22/SRFB1"/>
</dbReference>
<feature type="compositionally biased region" description="Polar residues" evidence="2">
    <location>
        <begin position="276"/>
        <end position="292"/>
    </location>
</feature>
<dbReference type="PANTHER" id="PTHR23325:SF1">
    <property type="entry name" value="SERUM RESPONSE FACTOR-BINDING PROTEIN 1"/>
    <property type="match status" value="1"/>
</dbReference>
<sequence length="322" mass="36860">MSKPTSRKRPREEDQRSYARRLVHQCRKELHKQAKICRNLECQRLSRKLKQEHKESQATLLQKWRHLPLDPVLDLCLRRLGMLDVVQMVVVVEENDVGKKNKKDKSTEKMEKESTESSKDGVIEEGEQDNAVEADESMIEKILGQKKMRDAMEIWSVKVAEYRKWCARQQGAVSTAHQPSDDTDELSTPVDSSHSLFMTLGKQDDGKQKKKKNRPGQKARQAKSAEVPAQAKTTFKPRQNSNKQQSTNEELHPSWEARKAQKASIASFQGKKITFGSESNKTNNNLSKNETSGEGYLHPSWEARKTQKNSIVAFQGKKITFD</sequence>
<dbReference type="EMBL" id="BDSP01000074">
    <property type="protein sequence ID" value="GAX13975.1"/>
    <property type="molecule type" value="Genomic_DNA"/>
</dbReference>
<feature type="domain" description="Bud22" evidence="3">
    <location>
        <begin position="232"/>
        <end position="275"/>
    </location>
</feature>
<accession>A0A1Z5JIZ0</accession>
<evidence type="ECO:0000259" key="3">
    <source>
        <dbReference type="Pfam" id="PF09073"/>
    </source>
</evidence>
<proteinExistence type="predicted"/>
<organism evidence="4 5">
    <name type="scientific">Fistulifera solaris</name>
    <name type="common">Oleaginous diatom</name>
    <dbReference type="NCBI Taxonomy" id="1519565"/>
    <lineage>
        <taxon>Eukaryota</taxon>
        <taxon>Sar</taxon>
        <taxon>Stramenopiles</taxon>
        <taxon>Ochrophyta</taxon>
        <taxon>Bacillariophyta</taxon>
        <taxon>Bacillariophyceae</taxon>
        <taxon>Bacillariophycidae</taxon>
        <taxon>Naviculales</taxon>
        <taxon>Naviculaceae</taxon>
        <taxon>Fistulifera</taxon>
    </lineage>
</organism>
<feature type="compositionally biased region" description="Basic and acidic residues" evidence="2">
    <location>
        <begin position="97"/>
        <end position="122"/>
    </location>
</feature>
<evidence type="ECO:0000256" key="2">
    <source>
        <dbReference type="SAM" id="MobiDB-lite"/>
    </source>
</evidence>
<dbReference type="Proteomes" id="UP000198406">
    <property type="component" value="Unassembled WGS sequence"/>
</dbReference>
<evidence type="ECO:0000256" key="1">
    <source>
        <dbReference type="ARBA" id="ARBA00023054"/>
    </source>
</evidence>
<feature type="region of interest" description="Disordered" evidence="2">
    <location>
        <begin position="97"/>
        <end position="135"/>
    </location>
</feature>
<name>A0A1Z5JIZ0_FISSO</name>
<feature type="compositionally biased region" description="Basic and acidic residues" evidence="2">
    <location>
        <begin position="249"/>
        <end position="259"/>
    </location>
</feature>
<dbReference type="Pfam" id="PF09073">
    <property type="entry name" value="BUD22"/>
    <property type="match status" value="2"/>
</dbReference>
<feature type="compositionally biased region" description="Basic residues" evidence="2">
    <location>
        <begin position="208"/>
        <end position="221"/>
    </location>
</feature>
<dbReference type="InParanoid" id="A0A1Z5JIZ0"/>
<feature type="compositionally biased region" description="Acidic residues" evidence="2">
    <location>
        <begin position="123"/>
        <end position="135"/>
    </location>
</feature>